<proteinExistence type="predicted"/>
<dbReference type="SUPFAM" id="SSF110997">
    <property type="entry name" value="Sporulation related repeat"/>
    <property type="match status" value="1"/>
</dbReference>
<dbReference type="GO" id="GO:0008745">
    <property type="term" value="F:N-acetylmuramoyl-L-alanine amidase activity"/>
    <property type="evidence" value="ECO:0007669"/>
    <property type="project" value="InterPro"/>
</dbReference>
<keyword evidence="2" id="KW-0378">Hydrolase</keyword>
<dbReference type="InterPro" id="IPR036680">
    <property type="entry name" value="SPOR-like_sf"/>
</dbReference>
<dbReference type="CDD" id="cd02696">
    <property type="entry name" value="MurNAc-LAA"/>
    <property type="match status" value="1"/>
</dbReference>
<reference evidence="2" key="1">
    <citation type="journal article" date="2021" name="Proc. Natl. Acad. Sci. U.S.A.">
        <title>A Catalog of Tens of Thousands of Viruses from Human Metagenomes Reveals Hidden Associations with Chronic Diseases.</title>
        <authorList>
            <person name="Tisza M.J."/>
            <person name="Buck C.B."/>
        </authorList>
    </citation>
    <scope>NUCLEOTIDE SEQUENCE</scope>
    <source>
        <strain evidence="2">CtDmR33</strain>
    </source>
</reference>
<organism evidence="2">
    <name type="scientific">Siphoviridae sp. ctDmR33</name>
    <dbReference type="NCBI Taxonomy" id="2825389"/>
    <lineage>
        <taxon>Viruses</taxon>
        <taxon>Duplodnaviria</taxon>
        <taxon>Heunggongvirae</taxon>
        <taxon>Uroviricota</taxon>
        <taxon>Caudoviricetes</taxon>
    </lineage>
</organism>
<dbReference type="PROSITE" id="PS51724">
    <property type="entry name" value="SPOR"/>
    <property type="match status" value="1"/>
</dbReference>
<name>A0A8S5UWZ8_9CAUD</name>
<dbReference type="InterPro" id="IPR002508">
    <property type="entry name" value="MurNAc-LAA_cat"/>
</dbReference>
<dbReference type="InterPro" id="IPR007730">
    <property type="entry name" value="SPOR-like_dom"/>
</dbReference>
<evidence type="ECO:0000313" key="2">
    <source>
        <dbReference type="EMBL" id="DAF99007.1"/>
    </source>
</evidence>
<dbReference type="Gene3D" id="3.30.70.1070">
    <property type="entry name" value="Sporulation related repeat"/>
    <property type="match status" value="1"/>
</dbReference>
<feature type="domain" description="SPOR" evidence="1">
    <location>
        <begin position="178"/>
        <end position="214"/>
    </location>
</feature>
<dbReference type="SMART" id="SM00646">
    <property type="entry name" value="Ami_3"/>
    <property type="match status" value="1"/>
</dbReference>
<dbReference type="Pfam" id="PF05036">
    <property type="entry name" value="SPOR"/>
    <property type="match status" value="1"/>
</dbReference>
<dbReference type="SUPFAM" id="SSF53187">
    <property type="entry name" value="Zn-dependent exopeptidases"/>
    <property type="match status" value="1"/>
</dbReference>
<accession>A0A8S5UWZ8</accession>
<sequence length="214" mass="23155">MAKIYLSPSSQHENPYAYGGTNEAAQCMKIAHACEAALKRCGFEVAVGGGTMYTRVPESNRWGADLHVAIHTNAANGKTTGTRCYAWKTGGDGFRAAQAIFNVLAPITPGTSEGVFEQRGWYEIKNTKAPCAYIECEFHDVAETAKWIVEHTKDIGEAIAHGICNFYGVEYKSEQTEAASGTLYRVQCGAFSKKENAEALVAKLKAAGFDAIIK</sequence>
<dbReference type="GO" id="GO:0042834">
    <property type="term" value="F:peptidoglycan binding"/>
    <property type="evidence" value="ECO:0007669"/>
    <property type="project" value="InterPro"/>
</dbReference>
<protein>
    <submittedName>
        <fullName evidence="2">Cell wall hydrolase autolysin</fullName>
    </submittedName>
</protein>
<evidence type="ECO:0000259" key="1">
    <source>
        <dbReference type="PROSITE" id="PS51724"/>
    </source>
</evidence>
<dbReference type="EMBL" id="BK016159">
    <property type="protein sequence ID" value="DAF99007.1"/>
    <property type="molecule type" value="Genomic_DNA"/>
</dbReference>
<dbReference type="Pfam" id="PF01520">
    <property type="entry name" value="Amidase_3"/>
    <property type="match status" value="1"/>
</dbReference>
<dbReference type="Gene3D" id="3.40.630.40">
    <property type="entry name" value="Zn-dependent exopeptidases"/>
    <property type="match status" value="1"/>
</dbReference>
<dbReference type="GO" id="GO:0009253">
    <property type="term" value="P:peptidoglycan catabolic process"/>
    <property type="evidence" value="ECO:0007669"/>
    <property type="project" value="InterPro"/>
</dbReference>